<dbReference type="EMBL" id="JAVFKD010000015">
    <property type="protein sequence ID" value="KAK5989144.1"/>
    <property type="molecule type" value="Genomic_DNA"/>
</dbReference>
<dbReference type="Pfam" id="PF08568">
    <property type="entry name" value="Kinetochor_Ybp2"/>
    <property type="match status" value="2"/>
</dbReference>
<evidence type="ECO:0000256" key="1">
    <source>
        <dbReference type="SAM" id="MobiDB-lite"/>
    </source>
</evidence>
<sequence length="601" mass="66744">MAETASLEEVVQRLQDSRPPATDVATYLTILEMSLSTEILPALQEILEDVKLTNDIGWDLVDMLIPIEGSEECLESVARLGNPREVILKVLEAMDKAANTEGNDEEEGEGREGEEETKASKSFVTLCGMLGILHKRLQSLRREECGFDGRRHLPSPVFGQSNTTPLPSRKSSTMLDTPFFQDSDPSKRAPDPEADRSDRPSANEPQLVIRLLQSFITCVIEAYVNVNSLEWASRLLEYTYPERIVTGRKTMMQAFKETVELQAKDALVGQLVSLASDLGLANLPSFKMQELLEAPICRDPLSEEFEGEDPEQIKLSTGGLLCLNAYWMFAADVFDADRGLPDRQLFPRYMLPEHHRLLKNFLEDEPQGQVMSNPGSVEALIVMAISLHGRNHILDEKKSTESGTEFMPYHHLLTLISVFHQNLRVRNAATVISGAVLHADPEEDSRLAILEDLLENCIFASLQACAVTWLREEIIAAKKAGSKGRFASPECFETIQYTLFPDLSHLKEADVPTILEFWSSSAPLHLQVANFALFLFGGEDYKGLAPAGMAAAIEHRYVDPLVHAAKVLEKAVEKKEIDVAGGGMLMELSILTDTLGRVPLQ</sequence>
<reference evidence="2 3" key="1">
    <citation type="submission" date="2024-01" db="EMBL/GenBank/DDBJ databases">
        <title>Complete genome of Cladobotryum mycophilum ATHUM6906.</title>
        <authorList>
            <person name="Christinaki A.C."/>
            <person name="Myridakis A.I."/>
            <person name="Kouvelis V.N."/>
        </authorList>
    </citation>
    <scope>NUCLEOTIDE SEQUENCE [LARGE SCALE GENOMIC DNA]</scope>
    <source>
        <strain evidence="2 3">ATHUM6906</strain>
    </source>
</reference>
<feature type="region of interest" description="Disordered" evidence="1">
    <location>
        <begin position="98"/>
        <end position="119"/>
    </location>
</feature>
<evidence type="ECO:0000313" key="3">
    <source>
        <dbReference type="Proteomes" id="UP001338125"/>
    </source>
</evidence>
<feature type="compositionally biased region" description="Basic and acidic residues" evidence="1">
    <location>
        <begin position="184"/>
        <end position="201"/>
    </location>
</feature>
<protein>
    <recommendedName>
        <fullName evidence="4">DUF1760-domain-containing protein</fullName>
    </recommendedName>
</protein>
<dbReference type="PANTHER" id="PTHR28020:SF1">
    <property type="entry name" value="YAP1-BINDING PROTEIN 1-RELATED"/>
    <property type="match status" value="1"/>
</dbReference>
<feature type="compositionally biased region" description="Acidic residues" evidence="1">
    <location>
        <begin position="102"/>
        <end position="115"/>
    </location>
</feature>
<proteinExistence type="predicted"/>
<keyword evidence="3" id="KW-1185">Reference proteome</keyword>
<dbReference type="Proteomes" id="UP001338125">
    <property type="component" value="Unassembled WGS sequence"/>
</dbReference>
<comment type="caution">
    <text evidence="2">The sequence shown here is derived from an EMBL/GenBank/DDBJ whole genome shotgun (WGS) entry which is preliminary data.</text>
</comment>
<organism evidence="2 3">
    <name type="scientific">Cladobotryum mycophilum</name>
    <dbReference type="NCBI Taxonomy" id="491253"/>
    <lineage>
        <taxon>Eukaryota</taxon>
        <taxon>Fungi</taxon>
        <taxon>Dikarya</taxon>
        <taxon>Ascomycota</taxon>
        <taxon>Pezizomycotina</taxon>
        <taxon>Sordariomycetes</taxon>
        <taxon>Hypocreomycetidae</taxon>
        <taxon>Hypocreales</taxon>
        <taxon>Hypocreaceae</taxon>
        <taxon>Cladobotryum</taxon>
    </lineage>
</organism>
<feature type="region of interest" description="Disordered" evidence="1">
    <location>
        <begin position="151"/>
        <end position="202"/>
    </location>
</feature>
<dbReference type="PANTHER" id="PTHR28020">
    <property type="entry name" value="YAP1-BINDING PROTEIN 1-RELATED"/>
    <property type="match status" value="1"/>
</dbReference>
<dbReference type="InterPro" id="IPR040347">
    <property type="entry name" value="YBP1/2"/>
</dbReference>
<name>A0ABR0SAF9_9HYPO</name>
<gene>
    <name evidence="2" type="ORF">PT974_10644</name>
</gene>
<feature type="compositionally biased region" description="Polar residues" evidence="1">
    <location>
        <begin position="158"/>
        <end position="175"/>
    </location>
</feature>
<accession>A0ABR0SAF9</accession>
<dbReference type="InterPro" id="IPR013877">
    <property type="entry name" value="YAP-bd/ALF4/Glomulin"/>
</dbReference>
<evidence type="ECO:0000313" key="2">
    <source>
        <dbReference type="EMBL" id="KAK5989144.1"/>
    </source>
</evidence>
<evidence type="ECO:0008006" key="4">
    <source>
        <dbReference type="Google" id="ProtNLM"/>
    </source>
</evidence>